<keyword evidence="4 13" id="KW-0808">Transferase</keyword>
<dbReference type="PROSITE" id="PS01278">
    <property type="entry name" value="MTTASE_RADICAL"/>
    <property type="match status" value="1"/>
</dbReference>
<dbReference type="HOGENOM" id="CLU_018697_2_0_7"/>
<dbReference type="RefSeq" id="WP_023927432.1">
    <property type="nucleotide sequence ID" value="NZ_KI669454.1"/>
</dbReference>
<dbReference type="Pfam" id="PF04055">
    <property type="entry name" value="Radical_SAM"/>
    <property type="match status" value="1"/>
</dbReference>
<comment type="catalytic activity">
    <reaction evidence="13">
        <text>N(6)-dimethylallyladenosine(37) in tRNA + (sulfur carrier)-SH + AH2 + 2 S-adenosyl-L-methionine = 2-methylsulfanyl-N(6)-dimethylallyladenosine(37) in tRNA + (sulfur carrier)-H + 5'-deoxyadenosine + L-methionine + A + S-adenosyl-L-homocysteine + 2 H(+)</text>
        <dbReference type="Rhea" id="RHEA:37067"/>
        <dbReference type="Rhea" id="RHEA-COMP:10375"/>
        <dbReference type="Rhea" id="RHEA-COMP:10376"/>
        <dbReference type="Rhea" id="RHEA-COMP:14737"/>
        <dbReference type="Rhea" id="RHEA-COMP:14739"/>
        <dbReference type="ChEBI" id="CHEBI:13193"/>
        <dbReference type="ChEBI" id="CHEBI:15378"/>
        <dbReference type="ChEBI" id="CHEBI:17319"/>
        <dbReference type="ChEBI" id="CHEBI:17499"/>
        <dbReference type="ChEBI" id="CHEBI:29917"/>
        <dbReference type="ChEBI" id="CHEBI:57844"/>
        <dbReference type="ChEBI" id="CHEBI:57856"/>
        <dbReference type="ChEBI" id="CHEBI:59789"/>
        <dbReference type="ChEBI" id="CHEBI:64428"/>
        <dbReference type="ChEBI" id="CHEBI:74415"/>
        <dbReference type="ChEBI" id="CHEBI:74417"/>
        <dbReference type="EC" id="2.8.4.3"/>
    </reaction>
</comment>
<comment type="similarity">
    <text evidence="13">Belongs to the methylthiotransferase family. MiaB subfamily.</text>
</comment>
<dbReference type="Gene3D" id="3.40.50.12160">
    <property type="entry name" value="Methylthiotransferase, N-terminal domain"/>
    <property type="match status" value="1"/>
</dbReference>
<dbReference type="SFLD" id="SFLDS00029">
    <property type="entry name" value="Radical_SAM"/>
    <property type="match status" value="1"/>
</dbReference>
<dbReference type="InterPro" id="IPR006638">
    <property type="entry name" value="Elp3/MiaA/NifB-like_rSAM"/>
</dbReference>
<dbReference type="PROSITE" id="PS51449">
    <property type="entry name" value="MTTASE_N"/>
    <property type="match status" value="1"/>
</dbReference>
<dbReference type="PATRIC" id="fig|1357400.3.peg.976"/>
<organism evidence="17 18">
    <name type="scientific">Helicobacter macacae MIT 99-5501</name>
    <dbReference type="NCBI Taxonomy" id="1357400"/>
    <lineage>
        <taxon>Bacteria</taxon>
        <taxon>Pseudomonadati</taxon>
        <taxon>Campylobacterota</taxon>
        <taxon>Epsilonproteobacteria</taxon>
        <taxon>Campylobacterales</taxon>
        <taxon>Helicobacteraceae</taxon>
        <taxon>Helicobacter</taxon>
    </lineage>
</organism>
<dbReference type="InterPro" id="IPR005839">
    <property type="entry name" value="Methylthiotransferase"/>
</dbReference>
<evidence type="ECO:0000256" key="13">
    <source>
        <dbReference type="HAMAP-Rule" id="MF_01864"/>
    </source>
</evidence>
<comment type="caution">
    <text evidence="17">The sequence shown here is derived from an EMBL/GenBank/DDBJ whole genome shotgun (WGS) entry which is preliminary data.</text>
</comment>
<accession>V8CB79</accession>
<dbReference type="FunFam" id="3.40.50.12160:FF:000003">
    <property type="entry name" value="CDK5 regulatory subunit-associated protein 1"/>
    <property type="match status" value="1"/>
</dbReference>
<evidence type="ECO:0000259" key="15">
    <source>
        <dbReference type="PROSITE" id="PS51449"/>
    </source>
</evidence>
<dbReference type="EC" id="2.8.4.3" evidence="9 13"/>
<evidence type="ECO:0000313" key="17">
    <source>
        <dbReference type="EMBL" id="ETD23961.1"/>
    </source>
</evidence>
<dbReference type="InterPro" id="IPR038135">
    <property type="entry name" value="Methylthiotransferase_N_sf"/>
</dbReference>
<dbReference type="SFLD" id="SFLDG01061">
    <property type="entry name" value="methylthiotransferase"/>
    <property type="match status" value="1"/>
</dbReference>
<comment type="cofactor">
    <cofactor evidence="13">
        <name>[4Fe-4S] cluster</name>
        <dbReference type="ChEBI" id="CHEBI:49883"/>
    </cofactor>
    <text evidence="13">Binds 2 [4Fe-4S] clusters. One cluster is coordinated with 3 cysteines and an exchangeable S-adenosyl-L-methionine.</text>
</comment>
<dbReference type="SFLD" id="SFLDF00273">
    <property type="entry name" value="(dimethylallyl)adenosine_tRNA"/>
    <property type="match status" value="1"/>
</dbReference>
<dbReference type="PANTHER" id="PTHR43020:SF2">
    <property type="entry name" value="MITOCHONDRIAL TRNA METHYLTHIOTRANSFERASE CDK5RAP1"/>
    <property type="match status" value="1"/>
</dbReference>
<comment type="subcellular location">
    <subcellularLocation>
        <location evidence="13">Cytoplasm</location>
    </subcellularLocation>
</comment>
<feature type="binding site" evidence="13">
    <location>
        <position position="148"/>
    </location>
    <ligand>
        <name>[4Fe-4S] cluster</name>
        <dbReference type="ChEBI" id="CHEBI:49883"/>
        <label>2</label>
        <note>4Fe-4S-S-AdoMet</note>
    </ligand>
</feature>
<evidence type="ECO:0000256" key="11">
    <source>
        <dbReference type="ARBA" id="ARBA00080698"/>
    </source>
</evidence>
<dbReference type="HAMAP" id="MF_01864">
    <property type="entry name" value="tRNA_metthiotr_MiaB"/>
    <property type="match status" value="1"/>
</dbReference>
<evidence type="ECO:0000259" key="14">
    <source>
        <dbReference type="PROSITE" id="PS50926"/>
    </source>
</evidence>
<feature type="domain" description="MTTase N-terminal" evidence="15">
    <location>
        <begin position="1"/>
        <end position="116"/>
    </location>
</feature>
<dbReference type="PANTHER" id="PTHR43020">
    <property type="entry name" value="CDK5 REGULATORY SUBUNIT-ASSOCIATED PROTEIN 1"/>
    <property type="match status" value="1"/>
</dbReference>
<evidence type="ECO:0000256" key="7">
    <source>
        <dbReference type="ARBA" id="ARBA00023004"/>
    </source>
</evidence>
<dbReference type="Pfam" id="PF01938">
    <property type="entry name" value="TRAM"/>
    <property type="match status" value="1"/>
</dbReference>
<comment type="subunit">
    <text evidence="13">Monomer.</text>
</comment>
<dbReference type="GO" id="GO:0005829">
    <property type="term" value="C:cytosol"/>
    <property type="evidence" value="ECO:0007669"/>
    <property type="project" value="TreeGrafter"/>
</dbReference>
<dbReference type="Gene3D" id="3.80.30.20">
    <property type="entry name" value="tm_1862 like domain"/>
    <property type="match status" value="1"/>
</dbReference>
<dbReference type="InterPro" id="IPR023404">
    <property type="entry name" value="rSAM_horseshoe"/>
</dbReference>
<evidence type="ECO:0000256" key="6">
    <source>
        <dbReference type="ARBA" id="ARBA00022723"/>
    </source>
</evidence>
<reference evidence="17 18" key="1">
    <citation type="journal article" date="2014" name="Genome Announc.">
        <title>Draft genome sequences of six enterohepatic helicobacter species isolated from humans and one from rhesus macaques.</title>
        <authorList>
            <person name="Shen Z."/>
            <person name="Sheh A."/>
            <person name="Young S.K."/>
            <person name="Abouelliel A."/>
            <person name="Ward D.V."/>
            <person name="Earl A.M."/>
            <person name="Fox J.G."/>
        </authorList>
    </citation>
    <scope>NUCLEOTIDE SEQUENCE [LARGE SCALE GENOMIC DNA]</scope>
    <source>
        <strain evidence="17 18">MIT 99-5501</strain>
    </source>
</reference>
<dbReference type="OrthoDB" id="9805215at2"/>
<dbReference type="NCBIfam" id="TIGR01574">
    <property type="entry name" value="miaB-methiolase"/>
    <property type="match status" value="1"/>
</dbReference>
<dbReference type="GO" id="GO:0035597">
    <property type="term" value="F:tRNA-2-methylthio-N(6)-dimethylallyladenosine(37) synthase activity"/>
    <property type="evidence" value="ECO:0007669"/>
    <property type="project" value="UniProtKB-EC"/>
</dbReference>
<dbReference type="InterPro" id="IPR013848">
    <property type="entry name" value="Methylthiotransferase_N"/>
</dbReference>
<dbReference type="FunFam" id="3.80.30.20:FF:000001">
    <property type="entry name" value="tRNA-2-methylthio-N(6)-dimethylallyladenosine synthase 2"/>
    <property type="match status" value="1"/>
</dbReference>
<dbReference type="AlphaFoldDB" id="V8CB79"/>
<dbReference type="InterPro" id="IPR006463">
    <property type="entry name" value="MiaB_methiolase"/>
</dbReference>
<dbReference type="NCBIfam" id="TIGR00089">
    <property type="entry name" value="MiaB/RimO family radical SAM methylthiotransferase"/>
    <property type="match status" value="1"/>
</dbReference>
<keyword evidence="7 13" id="KW-0408">Iron</keyword>
<dbReference type="STRING" id="1357400.HMPREF2086_00707"/>
<feature type="binding site" evidence="13">
    <location>
        <position position="79"/>
    </location>
    <ligand>
        <name>[4Fe-4S] cluster</name>
        <dbReference type="ChEBI" id="CHEBI:49883"/>
        <label>1</label>
    </ligand>
</feature>
<dbReference type="GO" id="GO:0046872">
    <property type="term" value="F:metal ion binding"/>
    <property type="evidence" value="ECO:0007669"/>
    <property type="project" value="UniProtKB-KW"/>
</dbReference>
<keyword evidence="18" id="KW-1185">Reference proteome</keyword>
<dbReference type="InterPro" id="IPR007197">
    <property type="entry name" value="rSAM"/>
</dbReference>
<evidence type="ECO:0000313" key="18">
    <source>
        <dbReference type="Proteomes" id="UP000018731"/>
    </source>
</evidence>
<keyword evidence="8 13" id="KW-0411">Iron-sulfur</keyword>
<dbReference type="InterPro" id="IPR058240">
    <property type="entry name" value="rSAM_sf"/>
</dbReference>
<feature type="domain" description="TRAM" evidence="14">
    <location>
        <begin position="376"/>
        <end position="440"/>
    </location>
</feature>
<gene>
    <name evidence="13" type="primary">miaB</name>
    <name evidence="17" type="ORF">HMPREF2086_00707</name>
</gene>
<dbReference type="InterPro" id="IPR002792">
    <property type="entry name" value="TRAM_dom"/>
</dbReference>
<evidence type="ECO:0000256" key="8">
    <source>
        <dbReference type="ARBA" id="ARBA00023014"/>
    </source>
</evidence>
<evidence type="ECO:0000256" key="10">
    <source>
        <dbReference type="ARBA" id="ARBA00068570"/>
    </source>
</evidence>
<keyword evidence="6 13" id="KW-0479">Metal-binding</keyword>
<evidence type="ECO:0000256" key="2">
    <source>
        <dbReference type="ARBA" id="ARBA00022485"/>
    </source>
</evidence>
<dbReference type="SUPFAM" id="SSF102114">
    <property type="entry name" value="Radical SAM enzymes"/>
    <property type="match status" value="1"/>
</dbReference>
<evidence type="ECO:0000256" key="9">
    <source>
        <dbReference type="ARBA" id="ARBA00033765"/>
    </source>
</evidence>
<feature type="binding site" evidence="13">
    <location>
        <position position="10"/>
    </location>
    <ligand>
        <name>[4Fe-4S] cluster</name>
        <dbReference type="ChEBI" id="CHEBI:49883"/>
        <label>1</label>
    </ligand>
</feature>
<dbReference type="SMART" id="SM00729">
    <property type="entry name" value="Elp3"/>
    <property type="match status" value="1"/>
</dbReference>
<dbReference type="PROSITE" id="PS51918">
    <property type="entry name" value="RADICAL_SAM"/>
    <property type="match status" value="1"/>
</dbReference>
<evidence type="ECO:0000256" key="5">
    <source>
        <dbReference type="ARBA" id="ARBA00022691"/>
    </source>
</evidence>
<dbReference type="GO" id="GO:0051539">
    <property type="term" value="F:4 iron, 4 sulfur cluster binding"/>
    <property type="evidence" value="ECO:0007669"/>
    <property type="project" value="UniProtKB-UniRule"/>
</dbReference>
<evidence type="ECO:0000256" key="12">
    <source>
        <dbReference type="ARBA" id="ARBA00081141"/>
    </source>
</evidence>
<dbReference type="InterPro" id="IPR020612">
    <property type="entry name" value="Methylthiotransferase_CS"/>
</dbReference>
<protein>
    <recommendedName>
        <fullName evidence="10 13">tRNA-2-methylthio-N(6)-dimethylallyladenosine synthase</fullName>
        <ecNumber evidence="9 13">2.8.4.3</ecNumber>
    </recommendedName>
    <alternativeName>
        <fullName evidence="12 13">(Dimethylallyl)adenosine tRNA methylthiotransferase MiaB</fullName>
    </alternativeName>
    <alternativeName>
        <fullName evidence="11 13">tRNA-i(6)A37 methylthiotransferase</fullName>
    </alternativeName>
</protein>
<evidence type="ECO:0000256" key="4">
    <source>
        <dbReference type="ARBA" id="ARBA00022679"/>
    </source>
</evidence>
<keyword evidence="13" id="KW-0819">tRNA processing</keyword>
<dbReference type="Proteomes" id="UP000018731">
    <property type="component" value="Unassembled WGS sequence"/>
</dbReference>
<evidence type="ECO:0000256" key="3">
    <source>
        <dbReference type="ARBA" id="ARBA00022490"/>
    </source>
</evidence>
<dbReference type="EMBL" id="AZJI01000004">
    <property type="protein sequence ID" value="ETD23961.1"/>
    <property type="molecule type" value="Genomic_DNA"/>
</dbReference>
<feature type="binding site" evidence="13">
    <location>
        <position position="47"/>
    </location>
    <ligand>
        <name>[4Fe-4S] cluster</name>
        <dbReference type="ChEBI" id="CHEBI:49883"/>
        <label>1</label>
    </ligand>
</feature>
<name>V8CB79_9HELI</name>
<evidence type="ECO:0000259" key="16">
    <source>
        <dbReference type="PROSITE" id="PS51918"/>
    </source>
</evidence>
<feature type="binding site" evidence="13">
    <location>
        <position position="155"/>
    </location>
    <ligand>
        <name>[4Fe-4S] cluster</name>
        <dbReference type="ChEBI" id="CHEBI:49883"/>
        <label>2</label>
        <note>4Fe-4S-S-AdoMet</note>
    </ligand>
</feature>
<proteinExistence type="inferred from homology"/>
<dbReference type="PROSITE" id="PS50926">
    <property type="entry name" value="TRAM"/>
    <property type="match status" value="1"/>
</dbReference>
<feature type="domain" description="Radical SAM core" evidence="16">
    <location>
        <begin position="134"/>
        <end position="373"/>
    </location>
</feature>
<keyword evidence="2 13" id="KW-0004">4Fe-4S</keyword>
<sequence>MKLFIQTLGCAMNERDSEHIIAELESKEGYTLTDEPKEADLILINTCSVREKPERRLFSEIGQYTQIKKPNAKIGICGCTASHLGKEIIKKAPSVNFVLGARNISKITQVIHQDKAVEVALDYDDSLYAFESVRQSKIKALLNISIGCDKSCAYCIVPHTRGKEISIPPDLLLNEASKLAQNGVKEILLLGQNVNNYGVRFSTELESKYKDINFPKLLRLLSEVNGIERIRFTSPHPLHFDDEFIEEFAGNKKVCKSIHIPLQSGSSAILKKMKRGYTKEWYIKRALKMRSLMPELTISTDIIVGFPSESDRDFKETLEVLESVRFDTMYSFIYSPRPHTLAHSWGEVDAIPKQVAQERLSALQNRHREILREIAQGEIGKVYEVLIENTYADETQVFSEGRSDNNRLLHIQGVKLNIGDFARVRVSHNEGGSLYGEILS</sequence>
<comment type="function">
    <text evidence="1 13">Catalyzes the methylthiolation of N6-(dimethylallyl)adenosine (i(6)A), leading to the formation of 2-methylthio-N6-(dimethylallyl)adenosine (ms(2)i(6)A) at position 37 in tRNAs that read codons beginning with uridine.</text>
</comment>
<evidence type="ECO:0000256" key="1">
    <source>
        <dbReference type="ARBA" id="ARBA00003234"/>
    </source>
</evidence>
<dbReference type="Pfam" id="PF00919">
    <property type="entry name" value="UPF0004"/>
    <property type="match status" value="1"/>
</dbReference>
<dbReference type="SFLD" id="SFLDG01082">
    <property type="entry name" value="B12-binding_domain_containing"/>
    <property type="match status" value="1"/>
</dbReference>
<keyword evidence="5 13" id="KW-0949">S-adenosyl-L-methionine</keyword>
<dbReference type="eggNOG" id="COG0621">
    <property type="taxonomic scope" value="Bacteria"/>
</dbReference>
<keyword evidence="3 13" id="KW-0963">Cytoplasm</keyword>
<feature type="binding site" evidence="13">
    <location>
        <position position="152"/>
    </location>
    <ligand>
        <name>[4Fe-4S] cluster</name>
        <dbReference type="ChEBI" id="CHEBI:49883"/>
        <label>2</label>
        <note>4Fe-4S-S-AdoMet</note>
    </ligand>
</feature>